<feature type="region of interest" description="Disordered" evidence="1">
    <location>
        <begin position="648"/>
        <end position="719"/>
    </location>
</feature>
<sequence>MSSGQQFVLDDSSEDFRFSGAEWTVTHLMQFYGGTSRTPRTPVDPQAPQFGTLSLTFEGTSVSFFGMTPSPPASQNVLVSIDGNTPYETTIGDGTVHYGQWYQTPLLQEGRHNITIDRITGASLDYAVVSAGQQASLTGRKVVVDDRNPLVTYGGSWRQTDQTLLSPITPGGRPLGNSTHQSWTQGDTVTFKFSGTSLAVYGIFSWRNLGVLSATYTIDGSSLSESYIVTTSSPEYINNIGDASNFLYYAVDALSAGEHTLVIDITRCNNQTFALDYITYTPSSNTSSRISPSSPPHSPSSTPAVASKIPDPLTSSSSKSSHSSSRKLPIEGLLAAGVGGLVLVALLIFLVVFLRRRRAKRHYGRQRIGSDYYDASRPLMSEQKTGLRTLYLRGGSMDSQRTYKLHPSTSNTTPPHPTDAPAESPENSARTIESFFPRQIASPMDEPVIFEEPRVMLPVQPATTFSIANSVVTKGPPLIVPSSERRLTPVRRQPTIVTANLSSTASPQPMSALSSTQTTTSPLIKLDIEAPAPVRHSTSTNSTRHAIVSPAMTPDTTRRNRSASDSMLQLNRALMGPRTPVRRGYSDSPVHNNLLSVPPSTLSLQPQLARKPLLTPVPDIESLLGDSRRQSCVIPLSDQLDQALAELLSPGPDSADSEFMRRRLSESDIESPRPLSAHSPLSELQHRLTPSRRPSDQQDPPTSSGQITAAFASPTRSPMSPIRARWASILNRASRPLPSGIPADVNGSMEEDDIFSDELEGPPAYHTLSARQSGSSQPMRSPRVALESARR</sequence>
<evidence type="ECO:0000256" key="1">
    <source>
        <dbReference type="SAM" id="MobiDB-lite"/>
    </source>
</evidence>
<dbReference type="InParanoid" id="A0A409YD78"/>
<keyword evidence="2" id="KW-1133">Transmembrane helix</keyword>
<protein>
    <recommendedName>
        <fullName evidence="5">Transmembrane protein</fullName>
    </recommendedName>
</protein>
<keyword evidence="2" id="KW-0812">Transmembrane</keyword>
<dbReference type="CDD" id="cd12087">
    <property type="entry name" value="TM_EGFR-like"/>
    <property type="match status" value="1"/>
</dbReference>
<keyword evidence="2" id="KW-0472">Membrane</keyword>
<feature type="region of interest" description="Disordered" evidence="1">
    <location>
        <begin position="401"/>
        <end position="429"/>
    </location>
</feature>
<name>A0A409YD78_9AGAR</name>
<comment type="caution">
    <text evidence="3">The sequence shown here is derived from an EMBL/GenBank/DDBJ whole genome shotgun (WGS) entry which is preliminary data.</text>
</comment>
<feature type="region of interest" description="Disordered" evidence="1">
    <location>
        <begin position="285"/>
        <end position="325"/>
    </location>
</feature>
<feature type="compositionally biased region" description="Acidic residues" evidence="1">
    <location>
        <begin position="749"/>
        <end position="760"/>
    </location>
</feature>
<dbReference type="AlphaFoldDB" id="A0A409YD78"/>
<keyword evidence="4" id="KW-1185">Reference proteome</keyword>
<dbReference type="Gene3D" id="2.60.120.260">
    <property type="entry name" value="Galactose-binding domain-like"/>
    <property type="match status" value="2"/>
</dbReference>
<feature type="region of interest" description="Disordered" evidence="1">
    <location>
        <begin position="534"/>
        <end position="564"/>
    </location>
</feature>
<evidence type="ECO:0008006" key="5">
    <source>
        <dbReference type="Google" id="ProtNLM"/>
    </source>
</evidence>
<organism evidence="3 4">
    <name type="scientific">Panaeolus cyanescens</name>
    <dbReference type="NCBI Taxonomy" id="181874"/>
    <lineage>
        <taxon>Eukaryota</taxon>
        <taxon>Fungi</taxon>
        <taxon>Dikarya</taxon>
        <taxon>Basidiomycota</taxon>
        <taxon>Agaricomycotina</taxon>
        <taxon>Agaricomycetes</taxon>
        <taxon>Agaricomycetidae</taxon>
        <taxon>Agaricales</taxon>
        <taxon>Agaricineae</taxon>
        <taxon>Galeropsidaceae</taxon>
        <taxon>Panaeolus</taxon>
    </lineage>
</organism>
<dbReference type="Proteomes" id="UP000284842">
    <property type="component" value="Unassembled WGS sequence"/>
</dbReference>
<feature type="compositionally biased region" description="Polar residues" evidence="1">
    <location>
        <begin position="769"/>
        <end position="779"/>
    </location>
</feature>
<accession>A0A409YD78</accession>
<dbReference type="OrthoDB" id="3265734at2759"/>
<dbReference type="EMBL" id="NHTK01001284">
    <property type="protein sequence ID" value="PPR00928.1"/>
    <property type="molecule type" value="Genomic_DNA"/>
</dbReference>
<proteinExistence type="predicted"/>
<feature type="region of interest" description="Disordered" evidence="1">
    <location>
        <begin position="733"/>
        <end position="791"/>
    </location>
</feature>
<evidence type="ECO:0000313" key="3">
    <source>
        <dbReference type="EMBL" id="PPR00928.1"/>
    </source>
</evidence>
<evidence type="ECO:0000313" key="4">
    <source>
        <dbReference type="Proteomes" id="UP000284842"/>
    </source>
</evidence>
<dbReference type="STRING" id="181874.A0A409YD78"/>
<reference evidence="3 4" key="1">
    <citation type="journal article" date="2018" name="Evol. Lett.">
        <title>Horizontal gene cluster transfer increased hallucinogenic mushroom diversity.</title>
        <authorList>
            <person name="Reynolds H.T."/>
            <person name="Vijayakumar V."/>
            <person name="Gluck-Thaler E."/>
            <person name="Korotkin H.B."/>
            <person name="Matheny P.B."/>
            <person name="Slot J.C."/>
        </authorList>
    </citation>
    <scope>NUCLEOTIDE SEQUENCE [LARGE SCALE GENOMIC DNA]</scope>
    <source>
        <strain evidence="3 4">2629</strain>
    </source>
</reference>
<evidence type="ECO:0000256" key="2">
    <source>
        <dbReference type="SAM" id="Phobius"/>
    </source>
</evidence>
<gene>
    <name evidence="3" type="ORF">CVT24_000248</name>
</gene>
<feature type="transmembrane region" description="Helical" evidence="2">
    <location>
        <begin position="333"/>
        <end position="354"/>
    </location>
</feature>
<feature type="compositionally biased region" description="Polar residues" evidence="1">
    <location>
        <begin position="697"/>
        <end position="707"/>
    </location>
</feature>